<accession>A0A1N7N2B9</accession>
<proteinExistence type="predicted"/>
<organism evidence="2 3">
    <name type="scientific">Roseivivax lentus</name>
    <dbReference type="NCBI Taxonomy" id="633194"/>
    <lineage>
        <taxon>Bacteria</taxon>
        <taxon>Pseudomonadati</taxon>
        <taxon>Pseudomonadota</taxon>
        <taxon>Alphaproteobacteria</taxon>
        <taxon>Rhodobacterales</taxon>
        <taxon>Roseobacteraceae</taxon>
        <taxon>Roseivivax</taxon>
    </lineage>
</organism>
<sequence length="70" mass="7217">MSAELLVFLVMKSAGAAVGVFLGTFIGFVIRDRKGKTEGMIGGSVTLTALAAAGLALLVMMVVTYLRLPA</sequence>
<name>A0A1N7N2B9_9RHOB</name>
<keyword evidence="1" id="KW-0472">Membrane</keyword>
<feature type="transmembrane region" description="Helical" evidence="1">
    <location>
        <begin position="42"/>
        <end position="66"/>
    </location>
</feature>
<evidence type="ECO:0000256" key="1">
    <source>
        <dbReference type="SAM" id="Phobius"/>
    </source>
</evidence>
<evidence type="ECO:0000313" key="3">
    <source>
        <dbReference type="Proteomes" id="UP000186684"/>
    </source>
</evidence>
<feature type="transmembrane region" description="Helical" evidence="1">
    <location>
        <begin position="6"/>
        <end position="30"/>
    </location>
</feature>
<dbReference type="STRING" id="633194.SAMN05421759_106160"/>
<keyword evidence="1" id="KW-0812">Transmembrane</keyword>
<gene>
    <name evidence="2" type="ORF">SAMN05421759_106160</name>
</gene>
<keyword evidence="1" id="KW-1133">Transmembrane helix</keyword>
<reference evidence="3" key="1">
    <citation type="submission" date="2017-01" db="EMBL/GenBank/DDBJ databases">
        <authorList>
            <person name="Varghese N."/>
            <person name="Submissions S."/>
        </authorList>
    </citation>
    <scope>NUCLEOTIDE SEQUENCE [LARGE SCALE GENOMIC DNA]</scope>
    <source>
        <strain evidence="3">DSM 29430</strain>
    </source>
</reference>
<dbReference type="RefSeq" id="WP_234990241.1">
    <property type="nucleotide sequence ID" value="NZ_FTOQ01000006.1"/>
</dbReference>
<dbReference type="AlphaFoldDB" id="A0A1N7N2B9"/>
<dbReference type="Proteomes" id="UP000186684">
    <property type="component" value="Unassembled WGS sequence"/>
</dbReference>
<protein>
    <submittedName>
        <fullName evidence="2">Uncharacterized protein</fullName>
    </submittedName>
</protein>
<dbReference type="EMBL" id="FTOQ01000006">
    <property type="protein sequence ID" value="SIS92341.1"/>
    <property type="molecule type" value="Genomic_DNA"/>
</dbReference>
<keyword evidence="3" id="KW-1185">Reference proteome</keyword>
<evidence type="ECO:0000313" key="2">
    <source>
        <dbReference type="EMBL" id="SIS92341.1"/>
    </source>
</evidence>